<dbReference type="Gene3D" id="3.30.1150.10">
    <property type="match status" value="1"/>
</dbReference>
<sequence>MKFKQLFLIFIALIISKFSFANDHADSAIVVVSFIVNKEGQKEKIKIHNVVCANCEDSFKEQIKEEALNVIKNSPDYLPQKKKKKYLQPVKFKIKK</sequence>
<evidence type="ECO:0000256" key="1">
    <source>
        <dbReference type="SAM" id="SignalP"/>
    </source>
</evidence>
<name>A0ABT4UM27_9BACT</name>
<proteinExistence type="predicted"/>
<evidence type="ECO:0000313" key="3">
    <source>
        <dbReference type="Proteomes" id="UP001210231"/>
    </source>
</evidence>
<protein>
    <recommendedName>
        <fullName evidence="4">TonB C-terminal domain-containing protein</fullName>
    </recommendedName>
</protein>
<dbReference type="EMBL" id="JAQGEF010000015">
    <property type="protein sequence ID" value="MDA3615659.1"/>
    <property type="molecule type" value="Genomic_DNA"/>
</dbReference>
<gene>
    <name evidence="2" type="ORF">O3P16_12630</name>
</gene>
<evidence type="ECO:0000313" key="2">
    <source>
        <dbReference type="EMBL" id="MDA3615659.1"/>
    </source>
</evidence>
<feature type="chain" id="PRO_5046312293" description="TonB C-terminal domain-containing protein" evidence="1">
    <location>
        <begin position="22"/>
        <end position="96"/>
    </location>
</feature>
<keyword evidence="1" id="KW-0732">Signal</keyword>
<feature type="signal peptide" evidence="1">
    <location>
        <begin position="1"/>
        <end position="21"/>
    </location>
</feature>
<dbReference type="Proteomes" id="UP001210231">
    <property type="component" value="Unassembled WGS sequence"/>
</dbReference>
<organism evidence="2 3">
    <name type="scientific">Polluticaenibacter yanchengensis</name>
    <dbReference type="NCBI Taxonomy" id="3014562"/>
    <lineage>
        <taxon>Bacteria</taxon>
        <taxon>Pseudomonadati</taxon>
        <taxon>Bacteroidota</taxon>
        <taxon>Chitinophagia</taxon>
        <taxon>Chitinophagales</taxon>
        <taxon>Chitinophagaceae</taxon>
        <taxon>Polluticaenibacter</taxon>
    </lineage>
</organism>
<accession>A0ABT4UM27</accession>
<comment type="caution">
    <text evidence="2">The sequence shown here is derived from an EMBL/GenBank/DDBJ whole genome shotgun (WGS) entry which is preliminary data.</text>
</comment>
<reference evidence="2 3" key="1">
    <citation type="submission" date="2022-12" db="EMBL/GenBank/DDBJ databases">
        <title>Chitinophagaceae gen. sp. nov., a new member of the family Chitinophagaceae, isolated from soil in a chemical factory.</title>
        <authorList>
            <person name="Ke Z."/>
        </authorList>
    </citation>
    <scope>NUCLEOTIDE SEQUENCE [LARGE SCALE GENOMIC DNA]</scope>
    <source>
        <strain evidence="2 3">LY-5</strain>
    </source>
</reference>
<keyword evidence="3" id="KW-1185">Reference proteome</keyword>
<evidence type="ECO:0008006" key="4">
    <source>
        <dbReference type="Google" id="ProtNLM"/>
    </source>
</evidence>
<dbReference type="RefSeq" id="WP_407031985.1">
    <property type="nucleotide sequence ID" value="NZ_JAQGEF010000015.1"/>
</dbReference>